<keyword evidence="1" id="KW-0472">Membrane</keyword>
<dbReference type="Proteomes" id="UP000252015">
    <property type="component" value="Unassembled WGS sequence"/>
</dbReference>
<evidence type="ECO:0000313" key="2">
    <source>
        <dbReference type="EMBL" id="SRX94172.1"/>
    </source>
</evidence>
<feature type="transmembrane region" description="Helical" evidence="1">
    <location>
        <begin position="102"/>
        <end position="126"/>
    </location>
</feature>
<keyword evidence="3" id="KW-1185">Reference proteome</keyword>
<keyword evidence="1" id="KW-0812">Transmembrane</keyword>
<gene>
    <name evidence="2" type="ORF">MSP7336_02420</name>
</gene>
<protein>
    <submittedName>
        <fullName evidence="2">Uncharacterized protein</fullName>
    </submittedName>
</protein>
<feature type="transmembrane region" description="Helical" evidence="1">
    <location>
        <begin position="74"/>
        <end position="96"/>
    </location>
</feature>
<proteinExistence type="predicted"/>
<keyword evidence="1" id="KW-1133">Transmembrane helix</keyword>
<dbReference type="STRING" id="29313.BHQ16_08035"/>
<feature type="transmembrane region" description="Helical" evidence="1">
    <location>
        <begin position="44"/>
        <end position="67"/>
    </location>
</feature>
<feature type="transmembrane region" description="Helical" evidence="1">
    <location>
        <begin position="20"/>
        <end position="38"/>
    </location>
</feature>
<organism evidence="2 3">
    <name type="scientific">Mycobacterium shimoidei</name>
    <dbReference type="NCBI Taxonomy" id="29313"/>
    <lineage>
        <taxon>Bacteria</taxon>
        <taxon>Bacillati</taxon>
        <taxon>Actinomycetota</taxon>
        <taxon>Actinomycetes</taxon>
        <taxon>Mycobacteriales</taxon>
        <taxon>Mycobacteriaceae</taxon>
        <taxon>Mycobacterium</taxon>
    </lineage>
</organism>
<dbReference type="EMBL" id="UEGW01000001">
    <property type="protein sequence ID" value="SRX94172.1"/>
    <property type="molecule type" value="Genomic_DNA"/>
</dbReference>
<dbReference type="RefSeq" id="WP_232320986.1">
    <property type="nucleotide sequence ID" value="NZ_JACKUN010000012.1"/>
</dbReference>
<sequence length="132" mass="13845">MTALRETFAAGDVRRIGLRAVARLAAWTIGLIVAGWVVPGVSVSASGVIFAVAFFSLAQTTLSVWILKLPQEWVALALGGTGFVLTVAAMSLAAAFSHGVSISGLASWVAATIVVWLMTTICAILLPEVYRR</sequence>
<reference evidence="2 3" key="1">
    <citation type="submission" date="2018-05" db="EMBL/GenBank/DDBJ databases">
        <authorList>
            <consortium name="IHU Genomes"/>
        </authorList>
    </citation>
    <scope>NUCLEOTIDE SEQUENCE [LARGE SCALE GENOMIC DNA]</scope>
    <source>
        <strain evidence="2 3">P7336</strain>
    </source>
</reference>
<accession>A0A375YZA5</accession>
<evidence type="ECO:0000313" key="3">
    <source>
        <dbReference type="Proteomes" id="UP000252015"/>
    </source>
</evidence>
<dbReference type="AlphaFoldDB" id="A0A375YZA5"/>
<evidence type="ECO:0000256" key="1">
    <source>
        <dbReference type="SAM" id="Phobius"/>
    </source>
</evidence>
<name>A0A375YZA5_MYCSH</name>